<evidence type="ECO:0000313" key="3">
    <source>
        <dbReference type="Proteomes" id="UP001519887"/>
    </source>
</evidence>
<name>A0ABS7C2W5_9BACL</name>
<dbReference type="EMBL" id="JAHZIK010000327">
    <property type="protein sequence ID" value="MBW7455241.1"/>
    <property type="molecule type" value="Genomic_DNA"/>
</dbReference>
<evidence type="ECO:0000259" key="1">
    <source>
        <dbReference type="SMART" id="SM00635"/>
    </source>
</evidence>
<feature type="domain" description="BIG2" evidence="1">
    <location>
        <begin position="519"/>
        <end position="595"/>
    </location>
</feature>
<feature type="domain" description="BIG2" evidence="1">
    <location>
        <begin position="681"/>
        <end position="761"/>
    </location>
</feature>
<dbReference type="InterPro" id="IPR003343">
    <property type="entry name" value="Big_2"/>
</dbReference>
<comment type="caution">
    <text evidence="2">The sequence shown here is derived from an EMBL/GenBank/DDBJ whole genome shotgun (WGS) entry which is preliminary data.</text>
</comment>
<feature type="domain" description="BIG2" evidence="1">
    <location>
        <begin position="265"/>
        <end position="346"/>
    </location>
</feature>
<gene>
    <name evidence="2" type="ORF">K0U00_14540</name>
</gene>
<dbReference type="Gene3D" id="2.60.40.1080">
    <property type="match status" value="9"/>
</dbReference>
<dbReference type="SUPFAM" id="SSF49373">
    <property type="entry name" value="Invasin/intimin cell-adhesion fragments"/>
    <property type="match status" value="9"/>
</dbReference>
<reference evidence="2 3" key="1">
    <citation type="submission" date="2021-07" db="EMBL/GenBank/DDBJ databases">
        <title>Paenibacillus radiodurans sp. nov., isolated from the southeastern edge of Tengger Desert.</title>
        <authorList>
            <person name="Zhang G."/>
        </authorList>
    </citation>
    <scope>NUCLEOTIDE SEQUENCE [LARGE SCALE GENOMIC DNA]</scope>
    <source>
        <strain evidence="2 3">CCM 7311</strain>
    </source>
</reference>
<feature type="domain" description="BIG2" evidence="1">
    <location>
        <begin position="15"/>
        <end position="95"/>
    </location>
</feature>
<feature type="domain" description="BIG2" evidence="1">
    <location>
        <begin position="349"/>
        <end position="429"/>
    </location>
</feature>
<sequence length="763" mass="79056">MTGLASVVGAAAEVTLSKLLLSANELSLEVGDSSTLTATGVYSDGTTKNLTALADWSGEKASVATVYNGTITAKSEGSVTIVAAYGDLVQSVQVTVTKKVKALTKDTQILNLRKNESGAIKLTATYSDNSTQDVASIADWSSSNEKVATVLNGSVTGISSGSATVTATLGKKTVTIDVNVELVNRIAVNKSKLSLLLTGSETVVLTATYPDGTTKDVTADAKWSSSDDQVADALKGVITGYAAGTAVITASYGTKTTSITVDVDKTIALNVDQDSIFLHIKGTPQQLKVTAQYADGRNSDITSDAEWTSSDETVAYVSNGLVTGYKSGSAVITAKYNGKSVDIDVDVEVVNHLDVSPVKVVMSAGDTGNLALIATYADGKPEDITEKADWSSDNEDVAYASKGLITAYKSGTAQISGSYGGKTIKVTVYVDVPSKLTTSSKEVNVEVNGEYQATLTAVYSDDSTAIITSKAKWTTSDEAIAEVEAGKITGLAEGTATITADYNGVTAKITVKVGLAKELEANVTLVSLALNDTEQITLEATDASGKVTDVTADAKWSSSRATIADVKKGLVKAIAKGTATITATYGGQSAAIAVEVDQITRIEASVFNVSLKSGKFEQIAVTVTYNNGKIKDVTALAEWKTSNYLVATAKSGKIMAVGYGKASISATYAGKTVKVPIDVDTLKYFETSEVSLTLTPGKQVQVISTATYADQTEADVSKAAQWASSKVTVATAKDGIIKATGKGKATITVSFAGKKAKILVTVN</sequence>
<proteinExistence type="predicted"/>
<evidence type="ECO:0000313" key="2">
    <source>
        <dbReference type="EMBL" id="MBW7455241.1"/>
    </source>
</evidence>
<organism evidence="2 3">
    <name type="scientific">Paenibacillus sepulcri</name>
    <dbReference type="NCBI Taxonomy" id="359917"/>
    <lineage>
        <taxon>Bacteria</taxon>
        <taxon>Bacillati</taxon>
        <taxon>Bacillota</taxon>
        <taxon>Bacilli</taxon>
        <taxon>Bacillales</taxon>
        <taxon>Paenibacillaceae</taxon>
        <taxon>Paenibacillus</taxon>
    </lineage>
</organism>
<keyword evidence="3" id="KW-1185">Reference proteome</keyword>
<dbReference type="Proteomes" id="UP001519887">
    <property type="component" value="Unassembled WGS sequence"/>
</dbReference>
<dbReference type="SMART" id="SM00635">
    <property type="entry name" value="BID_2"/>
    <property type="match status" value="9"/>
</dbReference>
<feature type="domain" description="BIG2" evidence="1">
    <location>
        <begin position="432"/>
        <end position="512"/>
    </location>
</feature>
<protein>
    <submittedName>
        <fullName evidence="2">Ig-like domain-containing protein</fullName>
    </submittedName>
</protein>
<dbReference type="Pfam" id="PF02368">
    <property type="entry name" value="Big_2"/>
    <property type="match status" value="2"/>
</dbReference>
<feature type="domain" description="BIG2" evidence="1">
    <location>
        <begin position="99"/>
        <end position="179"/>
    </location>
</feature>
<accession>A0ABS7C2W5</accession>
<feature type="domain" description="BIG2" evidence="1">
    <location>
        <begin position="598"/>
        <end position="678"/>
    </location>
</feature>
<dbReference type="InterPro" id="IPR008964">
    <property type="entry name" value="Invasin/intimin_cell_adhesion"/>
</dbReference>
<feature type="domain" description="BIG2" evidence="1">
    <location>
        <begin position="182"/>
        <end position="262"/>
    </location>
</feature>